<evidence type="ECO:0000313" key="3">
    <source>
        <dbReference type="EMBL" id="MPC52880.1"/>
    </source>
</evidence>
<feature type="chain" id="PRO_5023056189" evidence="2">
    <location>
        <begin position="19"/>
        <end position="437"/>
    </location>
</feature>
<keyword evidence="4" id="KW-1185">Reference proteome</keyword>
<proteinExistence type="predicted"/>
<dbReference type="Proteomes" id="UP000324222">
    <property type="component" value="Unassembled WGS sequence"/>
</dbReference>
<evidence type="ECO:0000313" key="4">
    <source>
        <dbReference type="Proteomes" id="UP000324222"/>
    </source>
</evidence>
<organism evidence="3 4">
    <name type="scientific">Portunus trituberculatus</name>
    <name type="common">Swimming crab</name>
    <name type="synonym">Neptunus trituberculatus</name>
    <dbReference type="NCBI Taxonomy" id="210409"/>
    <lineage>
        <taxon>Eukaryota</taxon>
        <taxon>Metazoa</taxon>
        <taxon>Ecdysozoa</taxon>
        <taxon>Arthropoda</taxon>
        <taxon>Crustacea</taxon>
        <taxon>Multicrustacea</taxon>
        <taxon>Malacostraca</taxon>
        <taxon>Eumalacostraca</taxon>
        <taxon>Eucarida</taxon>
        <taxon>Decapoda</taxon>
        <taxon>Pleocyemata</taxon>
        <taxon>Brachyura</taxon>
        <taxon>Eubrachyura</taxon>
        <taxon>Portunoidea</taxon>
        <taxon>Portunidae</taxon>
        <taxon>Portuninae</taxon>
        <taxon>Portunus</taxon>
    </lineage>
</organism>
<name>A0A5B7FYN0_PORTR</name>
<feature type="signal peptide" evidence="2">
    <location>
        <begin position="1"/>
        <end position="18"/>
    </location>
</feature>
<dbReference type="EMBL" id="VSRR010011220">
    <property type="protein sequence ID" value="MPC52880.1"/>
    <property type="molecule type" value="Genomic_DNA"/>
</dbReference>
<accession>A0A5B7FYN0</accession>
<dbReference type="AlphaFoldDB" id="A0A5B7FYN0"/>
<gene>
    <name evidence="3" type="ORF">E2C01_046759</name>
</gene>
<keyword evidence="1" id="KW-0472">Membrane</keyword>
<evidence type="ECO:0000256" key="2">
    <source>
        <dbReference type="SAM" id="SignalP"/>
    </source>
</evidence>
<reference evidence="3 4" key="1">
    <citation type="submission" date="2019-05" db="EMBL/GenBank/DDBJ databases">
        <title>Another draft genome of Portunus trituberculatus and its Hox gene families provides insights of decapod evolution.</title>
        <authorList>
            <person name="Jeong J.-H."/>
            <person name="Song I."/>
            <person name="Kim S."/>
            <person name="Choi T."/>
            <person name="Kim D."/>
            <person name="Ryu S."/>
            <person name="Kim W."/>
        </authorList>
    </citation>
    <scope>NUCLEOTIDE SEQUENCE [LARGE SCALE GENOMIC DNA]</scope>
    <source>
        <tissue evidence="3">Muscle</tissue>
    </source>
</reference>
<keyword evidence="2" id="KW-0732">Signal</keyword>
<comment type="caution">
    <text evidence="3">The sequence shown here is derived from an EMBL/GenBank/DDBJ whole genome shotgun (WGS) entry which is preliminary data.</text>
</comment>
<evidence type="ECO:0000256" key="1">
    <source>
        <dbReference type="SAM" id="Phobius"/>
    </source>
</evidence>
<protein>
    <submittedName>
        <fullName evidence="3">Uncharacterized protein</fullName>
    </submittedName>
</protein>
<keyword evidence="1" id="KW-1133">Transmembrane helix</keyword>
<feature type="transmembrane region" description="Helical" evidence="1">
    <location>
        <begin position="401"/>
        <end position="421"/>
    </location>
</feature>
<sequence length="437" mass="49201">MGRYCAVVLLLLSIVCFALFWSTDFATSALARHVFKGQLEGFFQGDCSKEGKANVHQAKNDFFLSMSSSQRLIPPQSLSGMRLKLLLRPFTLEDNDDNMTFIEMGPLALKMEMEGRTTWIMRDPFNSNMTVEEPINNVDLLVILIPLMAEQMVPGLPPGTLPEQTPIFENKSIIDRVNTAQNITENIMQEYNYTGENSLKQIHLFLSAGSDAALEYNGSNFKLGRRQSSPRNDTVFSLPPLSNIPAHYSLPGFEELSLEYLRSNESGVAGLALDKYTTKNFWNPSILCHLTNRYLLNLYKKIQKYLLYLTAPGSIDSKNFNITTSGYPLTVTMDVYRPFGLPVGGSVSVQVNFHIPQGGVYFPLQGDTIPVVLVTATLEQLPDKVTKSLFTFIKVRTGAQLAFLVLSCLFLVAAMFSFISYRRARRYRTWTFHNARL</sequence>
<keyword evidence="1" id="KW-0812">Transmembrane</keyword>